<dbReference type="InterPro" id="IPR048913">
    <property type="entry name" value="BetaGal_gal-bd"/>
</dbReference>
<dbReference type="RefSeq" id="WP_103932312.1">
    <property type="nucleotide sequence ID" value="NZ_FNVA01000002.1"/>
</dbReference>
<dbReference type="Pfam" id="PF01301">
    <property type="entry name" value="Glyco_hydro_35"/>
    <property type="match status" value="1"/>
</dbReference>
<keyword evidence="8" id="KW-0732">Signal</keyword>
<feature type="signal peptide" evidence="8">
    <location>
        <begin position="1"/>
        <end position="29"/>
    </location>
</feature>
<feature type="active site" description="Proton donor" evidence="4">
    <location>
        <position position="192"/>
    </location>
</feature>
<dbReference type="GO" id="GO:0005975">
    <property type="term" value="P:carbohydrate metabolic process"/>
    <property type="evidence" value="ECO:0007669"/>
    <property type="project" value="InterPro"/>
</dbReference>
<name>A0A1H5VYE8_9BACT</name>
<feature type="domain" description="Glycoside hydrolase 35 catalytic" evidence="9">
    <location>
        <begin position="43"/>
        <end position="357"/>
    </location>
</feature>
<evidence type="ECO:0000256" key="1">
    <source>
        <dbReference type="ARBA" id="ARBA00009809"/>
    </source>
</evidence>
<feature type="domain" description="Beta-galactosidase 1-like first all-beta" evidence="10">
    <location>
        <begin position="401"/>
        <end position="510"/>
    </location>
</feature>
<sequence>MSLRSSLRSLSPFALALAAMLPHCTAAQAPAEAHRFAGAGDHFELDGKPLLVLSGEIHYARVPREYWRQRIRMARAMGLNTIATYVFWNVHEPKPGVYDFSGNNDLVAFIKTVQEEHMHVLLRAGPYSCAEWEFGGFPAWLLADPKMATALRTNDPAFTAPVERWMKRLAKEVGPLQVGLGGPILAVQIENEYGNFSNDPSYMKHMRDVFVAAGFTHALLYTVDPSKALAKGEIDGVYSGVNFGTGRAAEALDILAKQRPGQPLFATEYWPGWFDLWGHPHETRPVAPQVEDIDTMMRRGASMNIYMVHGGTSFGMMAGASESTGAYRGNVTSYDYDAPVDEAGHATKKFFAYRDTILKYTHEKPLPVPEAPPVIAVAPFRLTHSTSLWEHLPKPIHSDLPKTMEQVGQSYGYILYRKQIVLQPGANVLKLDHLQDFALVYLDGKLMGPLDRHFHEDTIKLFASGKAQLDILVENTGRLNSTKKMRDETKGIHDASINDLPLRGWEILSLPMSTEPLVSEGSHVAVSLTPTPHFAKGSFTLDKVGDTFLDVRALGKGVIWINGHPLGRFWDIGPQGTLYVPGPWLKQGRNEVTIFELLKNDAAPALAGLTTPILDAPTPGYDSDPELNHKPGEEFVPAPLESPATSPANKPAATSPHTLGSIGGK</sequence>
<dbReference type="Gene3D" id="2.60.120.260">
    <property type="entry name" value="Galactose-binding domain-like"/>
    <property type="match status" value="2"/>
</dbReference>
<evidence type="ECO:0000256" key="4">
    <source>
        <dbReference type="PIRSR" id="PIRSR006336-1"/>
    </source>
</evidence>
<comment type="similarity">
    <text evidence="1 6">Belongs to the glycosyl hydrolase 35 family.</text>
</comment>
<evidence type="ECO:0000256" key="7">
    <source>
        <dbReference type="SAM" id="MobiDB-lite"/>
    </source>
</evidence>
<evidence type="ECO:0000256" key="5">
    <source>
        <dbReference type="RuleBase" id="RU000675"/>
    </source>
</evidence>
<organism evidence="12 13">
    <name type="scientific">Bryocella elongata</name>
    <dbReference type="NCBI Taxonomy" id="863522"/>
    <lineage>
        <taxon>Bacteria</taxon>
        <taxon>Pseudomonadati</taxon>
        <taxon>Acidobacteriota</taxon>
        <taxon>Terriglobia</taxon>
        <taxon>Terriglobales</taxon>
        <taxon>Acidobacteriaceae</taxon>
        <taxon>Bryocella</taxon>
    </lineage>
</organism>
<keyword evidence="2 5" id="KW-0378">Hydrolase</keyword>
<feature type="region of interest" description="Disordered" evidence="7">
    <location>
        <begin position="616"/>
        <end position="665"/>
    </location>
</feature>
<dbReference type="OrthoDB" id="9813184at2"/>
<gene>
    <name evidence="12" type="ORF">SAMN05421819_1370</name>
</gene>
<accession>A0A1H5VYE8</accession>
<evidence type="ECO:0000259" key="11">
    <source>
        <dbReference type="Pfam" id="PF21467"/>
    </source>
</evidence>
<dbReference type="AlphaFoldDB" id="A0A1H5VYE8"/>
<dbReference type="InterPro" id="IPR019801">
    <property type="entry name" value="Glyco_hydro_35_CS"/>
</dbReference>
<dbReference type="EC" id="3.2.1.23" evidence="5"/>
<dbReference type="PRINTS" id="PR00742">
    <property type="entry name" value="GLHYDRLASE35"/>
</dbReference>
<keyword evidence="13" id="KW-1185">Reference proteome</keyword>
<evidence type="ECO:0000256" key="8">
    <source>
        <dbReference type="SAM" id="SignalP"/>
    </source>
</evidence>
<dbReference type="Proteomes" id="UP000236728">
    <property type="component" value="Unassembled WGS sequence"/>
</dbReference>
<dbReference type="InterPro" id="IPR017853">
    <property type="entry name" value="GH"/>
</dbReference>
<dbReference type="Pfam" id="PF21317">
    <property type="entry name" value="BetaGal_ABD_1"/>
    <property type="match status" value="1"/>
</dbReference>
<evidence type="ECO:0000259" key="10">
    <source>
        <dbReference type="Pfam" id="PF21317"/>
    </source>
</evidence>
<dbReference type="PROSITE" id="PS01182">
    <property type="entry name" value="GLYCOSYL_HYDROL_F35"/>
    <property type="match status" value="1"/>
</dbReference>
<evidence type="ECO:0000259" key="9">
    <source>
        <dbReference type="Pfam" id="PF01301"/>
    </source>
</evidence>
<protein>
    <recommendedName>
        <fullName evidence="5">Beta-galactosidase</fullName>
        <ecNumber evidence="5">3.2.1.23</ecNumber>
    </recommendedName>
</protein>
<dbReference type="Gene3D" id="3.20.20.80">
    <property type="entry name" value="Glycosidases"/>
    <property type="match status" value="1"/>
</dbReference>
<keyword evidence="3 5" id="KW-0326">Glycosidase</keyword>
<dbReference type="FunFam" id="2.60.120.260:FF:000049">
    <property type="entry name" value="Beta-galactosidase"/>
    <property type="match status" value="1"/>
</dbReference>
<evidence type="ECO:0000313" key="13">
    <source>
        <dbReference type="Proteomes" id="UP000236728"/>
    </source>
</evidence>
<dbReference type="GO" id="GO:0004565">
    <property type="term" value="F:beta-galactosidase activity"/>
    <property type="evidence" value="ECO:0007669"/>
    <property type="project" value="UniProtKB-EC"/>
</dbReference>
<evidence type="ECO:0000313" key="12">
    <source>
        <dbReference type="EMBL" id="SEF92292.1"/>
    </source>
</evidence>
<dbReference type="InterPro" id="IPR001944">
    <property type="entry name" value="Glycoside_Hdrlase_35"/>
</dbReference>
<dbReference type="InterPro" id="IPR008979">
    <property type="entry name" value="Galactose-bd-like_sf"/>
</dbReference>
<feature type="chain" id="PRO_5009287728" description="Beta-galactosidase" evidence="8">
    <location>
        <begin position="30"/>
        <end position="665"/>
    </location>
</feature>
<evidence type="ECO:0000256" key="2">
    <source>
        <dbReference type="ARBA" id="ARBA00022801"/>
    </source>
</evidence>
<evidence type="ECO:0000256" key="6">
    <source>
        <dbReference type="RuleBase" id="RU003679"/>
    </source>
</evidence>
<dbReference type="SUPFAM" id="SSF51445">
    <property type="entry name" value="(Trans)glycosidases"/>
    <property type="match status" value="1"/>
</dbReference>
<feature type="active site" description="Nucleophile" evidence="4">
    <location>
        <position position="268"/>
    </location>
</feature>
<dbReference type="InterPro" id="IPR026283">
    <property type="entry name" value="B-gal_1-like"/>
</dbReference>
<proteinExistence type="inferred from homology"/>
<evidence type="ECO:0000256" key="3">
    <source>
        <dbReference type="ARBA" id="ARBA00023295"/>
    </source>
</evidence>
<feature type="domain" description="Beta-galactosidase galactose-binding" evidence="11">
    <location>
        <begin position="532"/>
        <end position="590"/>
    </location>
</feature>
<dbReference type="EMBL" id="FNVA01000002">
    <property type="protein sequence ID" value="SEF92292.1"/>
    <property type="molecule type" value="Genomic_DNA"/>
</dbReference>
<dbReference type="PANTHER" id="PTHR23421">
    <property type="entry name" value="BETA-GALACTOSIDASE RELATED"/>
    <property type="match status" value="1"/>
</dbReference>
<dbReference type="Pfam" id="PF21467">
    <property type="entry name" value="BetaGal_gal-bd"/>
    <property type="match status" value="1"/>
</dbReference>
<reference evidence="12 13" key="1">
    <citation type="submission" date="2016-10" db="EMBL/GenBank/DDBJ databases">
        <authorList>
            <person name="de Groot N.N."/>
        </authorList>
    </citation>
    <scope>NUCLEOTIDE SEQUENCE [LARGE SCALE GENOMIC DNA]</scope>
    <source>
        <strain evidence="12 13">DSM 22489</strain>
    </source>
</reference>
<dbReference type="InterPro" id="IPR031330">
    <property type="entry name" value="Gly_Hdrlase_35_cat"/>
</dbReference>
<comment type="catalytic activity">
    <reaction evidence="5">
        <text>Hydrolysis of terminal non-reducing beta-D-galactose residues in beta-D-galactosides.</text>
        <dbReference type="EC" id="3.2.1.23"/>
    </reaction>
</comment>
<dbReference type="SUPFAM" id="SSF49785">
    <property type="entry name" value="Galactose-binding domain-like"/>
    <property type="match status" value="1"/>
</dbReference>
<dbReference type="PIRSF" id="PIRSF006336">
    <property type="entry name" value="B-gal"/>
    <property type="match status" value="1"/>
</dbReference>
<dbReference type="InterPro" id="IPR048912">
    <property type="entry name" value="BetaGal1-like_ABD1"/>
</dbReference>